<dbReference type="EMBL" id="JBHILM010000012">
    <property type="protein sequence ID" value="MFB5681646.1"/>
    <property type="molecule type" value="Genomic_DNA"/>
</dbReference>
<name>A0ABV5B7I7_9BACL</name>
<comment type="caution">
    <text evidence="2">The sequence shown here is derived from an EMBL/GenBank/DDBJ whole genome shotgun (WGS) entry which is preliminary data.</text>
</comment>
<comment type="similarity">
    <text evidence="1">Belongs to the ROK (NagC/XylR) family.</text>
</comment>
<dbReference type="Proteomes" id="UP001580407">
    <property type="component" value="Unassembled WGS sequence"/>
</dbReference>
<dbReference type="InterPro" id="IPR000600">
    <property type="entry name" value="ROK"/>
</dbReference>
<gene>
    <name evidence="2" type="ORF">ACE3NQ_12050</name>
</gene>
<dbReference type="Pfam" id="PF00480">
    <property type="entry name" value="ROK"/>
    <property type="match status" value="1"/>
</dbReference>
<dbReference type="RefSeq" id="WP_375525434.1">
    <property type="nucleotide sequence ID" value="NZ_JBHILM010000012.1"/>
</dbReference>
<dbReference type="SUPFAM" id="SSF53067">
    <property type="entry name" value="Actin-like ATPase domain"/>
    <property type="match status" value="1"/>
</dbReference>
<evidence type="ECO:0000313" key="3">
    <source>
        <dbReference type="Proteomes" id="UP001580407"/>
    </source>
</evidence>
<dbReference type="PANTHER" id="PTHR18964">
    <property type="entry name" value="ROK (REPRESSOR, ORF, KINASE) FAMILY"/>
    <property type="match status" value="1"/>
</dbReference>
<dbReference type="InterPro" id="IPR043129">
    <property type="entry name" value="ATPase_NBD"/>
</dbReference>
<organism evidence="2 3">
    <name type="scientific">Paenibacillus terreus</name>
    <dbReference type="NCBI Taxonomy" id="1387834"/>
    <lineage>
        <taxon>Bacteria</taxon>
        <taxon>Bacillati</taxon>
        <taxon>Bacillota</taxon>
        <taxon>Bacilli</taxon>
        <taxon>Bacillales</taxon>
        <taxon>Paenibacillaceae</taxon>
        <taxon>Paenibacillus</taxon>
    </lineage>
</organism>
<dbReference type="CDD" id="cd24068">
    <property type="entry name" value="ASKHA_NBD_ROK_FnNanK-like"/>
    <property type="match status" value="1"/>
</dbReference>
<dbReference type="Gene3D" id="3.30.420.40">
    <property type="match status" value="2"/>
</dbReference>
<protein>
    <submittedName>
        <fullName evidence="2">ROK family protein</fullName>
    </submittedName>
</protein>
<sequence length="305" mass="32553">MTNKIIGIDIGGTSVKGAVIGRDGTLFEEFSFATDAEQGRDALLHRMEEGMRPLLNTWPEVRWLGIASAGRINSDTGEVVYATDNLPGWQGVRLFDWAWESFGLKAAADNDANAALVGEAWCGAGTFREQLVMLTLGTGVGGAYINKGELCRGRRWSGGEWGHSILVPGGLPCNCGKRGCVEQYVSGTALNRRACEASGGRYVSGLELLAAAHQGDPVALKETKAFLQELAVVIVNIYSTLDPDAVILGGGVADSSGLWWQWLEEELNGCDPGMKIRKASLGNRAGFMGAAKLAFDKEEHVSCGK</sequence>
<proteinExistence type="inferred from homology"/>
<accession>A0ABV5B7I7</accession>
<evidence type="ECO:0000256" key="1">
    <source>
        <dbReference type="ARBA" id="ARBA00006479"/>
    </source>
</evidence>
<dbReference type="PANTHER" id="PTHR18964:SF149">
    <property type="entry name" value="BIFUNCTIONAL UDP-N-ACETYLGLUCOSAMINE 2-EPIMERASE_N-ACETYLMANNOSAMINE KINASE"/>
    <property type="match status" value="1"/>
</dbReference>
<keyword evidence="3" id="KW-1185">Reference proteome</keyword>
<reference evidence="2 3" key="1">
    <citation type="submission" date="2024-09" db="EMBL/GenBank/DDBJ databases">
        <authorList>
            <person name="Ruan L."/>
        </authorList>
    </citation>
    <scope>NUCLEOTIDE SEQUENCE [LARGE SCALE GENOMIC DNA]</scope>
    <source>
        <strain evidence="2 3">D33</strain>
    </source>
</reference>
<evidence type="ECO:0000313" key="2">
    <source>
        <dbReference type="EMBL" id="MFB5681646.1"/>
    </source>
</evidence>